<dbReference type="Pfam" id="PF01381">
    <property type="entry name" value="HTH_3"/>
    <property type="match status" value="1"/>
</dbReference>
<dbReference type="GO" id="GO:0003677">
    <property type="term" value="F:DNA binding"/>
    <property type="evidence" value="ECO:0007669"/>
    <property type="project" value="InterPro"/>
</dbReference>
<accession>A0A6B4JHJ5</accession>
<organism evidence="1 2">
    <name type="scientific">Clostridium botulinum</name>
    <dbReference type="NCBI Taxonomy" id="1491"/>
    <lineage>
        <taxon>Bacteria</taxon>
        <taxon>Bacillati</taxon>
        <taxon>Bacillota</taxon>
        <taxon>Clostridia</taxon>
        <taxon>Eubacteriales</taxon>
        <taxon>Clostridiaceae</taxon>
        <taxon>Clostridium</taxon>
    </lineage>
</organism>
<evidence type="ECO:0000313" key="2">
    <source>
        <dbReference type="Proteomes" id="UP000486903"/>
    </source>
</evidence>
<dbReference type="InterPro" id="IPR001387">
    <property type="entry name" value="Cro/C1-type_HTH"/>
</dbReference>
<protein>
    <submittedName>
        <fullName evidence="1">Helix-turn-helix transcriptional regulator</fullName>
    </submittedName>
</protein>
<gene>
    <name evidence="1" type="ORF">FDG31_08495</name>
</gene>
<dbReference type="Gene3D" id="1.10.260.40">
    <property type="entry name" value="lambda repressor-like DNA-binding domains"/>
    <property type="match status" value="1"/>
</dbReference>
<sequence>MLKQKRKDKKITQEELALFLGVNKSTICRLEKHPEACNPNIKLILKLSKELEIEHLQIYLYFVDNIN</sequence>
<dbReference type="PROSITE" id="PS50943">
    <property type="entry name" value="HTH_CROC1"/>
    <property type="match status" value="1"/>
</dbReference>
<dbReference type="CDD" id="cd00093">
    <property type="entry name" value="HTH_XRE"/>
    <property type="match status" value="1"/>
</dbReference>
<dbReference type="EMBL" id="SXFB01000004">
    <property type="protein sequence ID" value="NFV26218.1"/>
    <property type="molecule type" value="Genomic_DNA"/>
</dbReference>
<dbReference type="Proteomes" id="UP000486903">
    <property type="component" value="Unassembled WGS sequence"/>
</dbReference>
<evidence type="ECO:0000313" key="1">
    <source>
        <dbReference type="EMBL" id="NFV26218.1"/>
    </source>
</evidence>
<proteinExistence type="predicted"/>
<comment type="caution">
    <text evidence="1">The sequence shown here is derived from an EMBL/GenBank/DDBJ whole genome shotgun (WGS) entry which is preliminary data.</text>
</comment>
<dbReference type="RefSeq" id="WP_003372629.1">
    <property type="nucleotide sequence ID" value="NZ_JACBBA010000001.1"/>
</dbReference>
<dbReference type="InterPro" id="IPR010982">
    <property type="entry name" value="Lambda_DNA-bd_dom_sf"/>
</dbReference>
<dbReference type="SUPFAM" id="SSF47413">
    <property type="entry name" value="lambda repressor-like DNA-binding domains"/>
    <property type="match status" value="1"/>
</dbReference>
<name>A0A6B4JHJ5_CLOBO</name>
<reference evidence="1 2" key="1">
    <citation type="submission" date="2019-04" db="EMBL/GenBank/DDBJ databases">
        <title>Genome sequencing of Clostridium botulinum Groups I-IV and Clostridium butyricum.</title>
        <authorList>
            <person name="Brunt J."/>
            <person name="Van Vliet A.H.M."/>
            <person name="Stringer S.C."/>
            <person name="Carter A.T."/>
            <person name="Peck M.W."/>
        </authorList>
    </citation>
    <scope>NUCLEOTIDE SEQUENCE [LARGE SCALE GENOMIC DNA]</scope>
    <source>
        <strain evidence="1 2">BL81</strain>
    </source>
</reference>
<dbReference type="SMART" id="SM00530">
    <property type="entry name" value="HTH_XRE"/>
    <property type="match status" value="1"/>
</dbReference>
<dbReference type="AlphaFoldDB" id="A0A6B4JHJ5"/>